<evidence type="ECO:0000313" key="2">
    <source>
        <dbReference type="EMBL" id="MFD1124575.1"/>
    </source>
</evidence>
<dbReference type="InterPro" id="IPR028096">
    <property type="entry name" value="EfeO_Cupredoxin"/>
</dbReference>
<dbReference type="SUPFAM" id="SSF49503">
    <property type="entry name" value="Cupredoxins"/>
    <property type="match status" value="1"/>
</dbReference>
<dbReference type="RefSeq" id="WP_121979479.1">
    <property type="nucleotide sequence ID" value="NZ_JBHTLH010000010.1"/>
</dbReference>
<reference evidence="3" key="1">
    <citation type="journal article" date="2019" name="Int. J. Syst. Evol. Microbiol.">
        <title>The Global Catalogue of Microorganisms (GCM) 10K type strain sequencing project: providing services to taxonomists for standard genome sequencing and annotation.</title>
        <authorList>
            <consortium name="The Broad Institute Genomics Platform"/>
            <consortium name="The Broad Institute Genome Sequencing Center for Infectious Disease"/>
            <person name="Wu L."/>
            <person name="Ma J."/>
        </authorList>
    </citation>
    <scope>NUCLEOTIDE SEQUENCE [LARGE SCALE GENOMIC DNA]</scope>
    <source>
        <strain evidence="3">CCUG 71848</strain>
    </source>
</reference>
<dbReference type="EMBL" id="JBHTLH010000010">
    <property type="protein sequence ID" value="MFD1124575.1"/>
    <property type="molecule type" value="Genomic_DNA"/>
</dbReference>
<dbReference type="Gene3D" id="2.60.40.420">
    <property type="entry name" value="Cupredoxins - blue copper proteins"/>
    <property type="match status" value="1"/>
</dbReference>
<gene>
    <name evidence="2" type="ORF">ACFQ22_04265</name>
</gene>
<name>A0ABW3PQI5_9LACO</name>
<proteinExistence type="predicted"/>
<keyword evidence="3" id="KW-1185">Reference proteome</keyword>
<evidence type="ECO:0000313" key="3">
    <source>
        <dbReference type="Proteomes" id="UP001597156"/>
    </source>
</evidence>
<dbReference type="Pfam" id="PF13473">
    <property type="entry name" value="Cupredoxin_1"/>
    <property type="match status" value="1"/>
</dbReference>
<sequence>MNFKKLFGRQDNLNAAEIQSDGSQIAKIKVDHGYEPETVTLKKGVPAKLVFHRINESDCLSRVQSKKLAFNQALPLNQDVEISVDTNRSGEFDYACGMNMFHGKVVVQ</sequence>
<feature type="domain" description="EfeO-type cupredoxin-like" evidence="1">
    <location>
        <begin position="20"/>
        <end position="107"/>
    </location>
</feature>
<dbReference type="InterPro" id="IPR008972">
    <property type="entry name" value="Cupredoxin"/>
</dbReference>
<protein>
    <submittedName>
        <fullName evidence="2">Cupredoxin domain-containing protein</fullName>
    </submittedName>
</protein>
<organism evidence="2 3">
    <name type="scientific">Lentilactobacillus raoultii</name>
    <dbReference type="NCBI Taxonomy" id="1987503"/>
    <lineage>
        <taxon>Bacteria</taxon>
        <taxon>Bacillati</taxon>
        <taxon>Bacillota</taxon>
        <taxon>Bacilli</taxon>
        <taxon>Lactobacillales</taxon>
        <taxon>Lactobacillaceae</taxon>
        <taxon>Lentilactobacillus</taxon>
    </lineage>
</organism>
<comment type="caution">
    <text evidence="2">The sequence shown here is derived from an EMBL/GenBank/DDBJ whole genome shotgun (WGS) entry which is preliminary data.</text>
</comment>
<evidence type="ECO:0000259" key="1">
    <source>
        <dbReference type="Pfam" id="PF13473"/>
    </source>
</evidence>
<accession>A0ABW3PQI5</accession>
<dbReference type="Proteomes" id="UP001597156">
    <property type="component" value="Unassembled WGS sequence"/>
</dbReference>